<dbReference type="EMBL" id="JAHFZB010000001">
    <property type="protein sequence ID" value="KAK6494046.1"/>
    <property type="molecule type" value="Genomic_DNA"/>
</dbReference>
<dbReference type="PANTHER" id="PTHR46481">
    <property type="entry name" value="ZINC FINGER BED DOMAIN-CONTAINING PROTEIN 4"/>
    <property type="match status" value="1"/>
</dbReference>
<evidence type="ECO:0000259" key="2">
    <source>
        <dbReference type="Pfam" id="PF05699"/>
    </source>
</evidence>
<accession>A0ABR1AAD0</accession>
<dbReference type="InterPro" id="IPR008906">
    <property type="entry name" value="HATC_C_dom"/>
</dbReference>
<dbReference type="SUPFAM" id="SSF140996">
    <property type="entry name" value="Hermes dimerisation domain"/>
    <property type="match status" value="1"/>
</dbReference>
<keyword evidence="4" id="KW-1185">Reference proteome</keyword>
<organism evidence="3 4">
    <name type="scientific">Huso huso</name>
    <name type="common">Beluga</name>
    <name type="synonym">Acipenser huso</name>
    <dbReference type="NCBI Taxonomy" id="61971"/>
    <lineage>
        <taxon>Eukaryota</taxon>
        <taxon>Metazoa</taxon>
        <taxon>Chordata</taxon>
        <taxon>Craniata</taxon>
        <taxon>Vertebrata</taxon>
        <taxon>Euteleostomi</taxon>
        <taxon>Actinopterygii</taxon>
        <taxon>Chondrostei</taxon>
        <taxon>Acipenseriformes</taxon>
        <taxon>Acipenseridae</taxon>
        <taxon>Huso</taxon>
    </lineage>
</organism>
<evidence type="ECO:0000313" key="3">
    <source>
        <dbReference type="EMBL" id="KAK6494046.1"/>
    </source>
</evidence>
<protein>
    <submittedName>
        <fullName evidence="3">Zinc finger BED domain-containing protein 1-like</fullName>
    </submittedName>
</protein>
<feature type="region of interest" description="Disordered" evidence="1">
    <location>
        <begin position="357"/>
        <end position="403"/>
    </location>
</feature>
<comment type="caution">
    <text evidence="3">The sequence shown here is derived from an EMBL/GenBank/DDBJ whole genome shotgun (WGS) entry which is preliminary data.</text>
</comment>
<evidence type="ECO:0000256" key="1">
    <source>
        <dbReference type="SAM" id="MobiDB-lite"/>
    </source>
</evidence>
<dbReference type="SUPFAM" id="SSF53098">
    <property type="entry name" value="Ribonuclease H-like"/>
    <property type="match status" value="1"/>
</dbReference>
<feature type="domain" description="HAT C-terminal dimerisation" evidence="2">
    <location>
        <begin position="433"/>
        <end position="511"/>
    </location>
</feature>
<dbReference type="InterPro" id="IPR052035">
    <property type="entry name" value="ZnF_BED_domain_contain"/>
</dbReference>
<feature type="compositionally biased region" description="Low complexity" evidence="1">
    <location>
        <begin position="372"/>
        <end position="403"/>
    </location>
</feature>
<gene>
    <name evidence="3" type="ORF">HHUSO_G484</name>
</gene>
<reference evidence="3 4" key="1">
    <citation type="submission" date="2021-05" db="EMBL/GenBank/DDBJ databases">
        <authorList>
            <person name="Zahm M."/>
            <person name="Klopp C."/>
            <person name="Cabau C."/>
            <person name="Kuhl H."/>
            <person name="Suciu R."/>
            <person name="Ciorpac M."/>
            <person name="Holostenco D."/>
            <person name="Gessner J."/>
            <person name="Wuertz S."/>
            <person name="Hohne C."/>
            <person name="Stock M."/>
            <person name="Gislard M."/>
            <person name="Lluch J."/>
            <person name="Milhes M."/>
            <person name="Lampietro C."/>
            <person name="Lopez Roques C."/>
            <person name="Donnadieu C."/>
            <person name="Du K."/>
            <person name="Schartl M."/>
            <person name="Guiguen Y."/>
        </authorList>
    </citation>
    <scope>NUCLEOTIDE SEQUENCE [LARGE SCALE GENOMIC DNA]</scope>
    <source>
        <strain evidence="3">Hh-F2</strain>
        <tissue evidence="3">Blood</tissue>
    </source>
</reference>
<dbReference type="PANTHER" id="PTHR46481:SF9">
    <property type="entry name" value="ZINC FINGER BED DOMAIN-CONTAINING PROTEIN 1-LIKE"/>
    <property type="match status" value="1"/>
</dbReference>
<dbReference type="Proteomes" id="UP001369086">
    <property type="component" value="Unassembled WGS sequence"/>
</dbReference>
<proteinExistence type="predicted"/>
<evidence type="ECO:0000313" key="4">
    <source>
        <dbReference type="Proteomes" id="UP001369086"/>
    </source>
</evidence>
<dbReference type="Pfam" id="PF05699">
    <property type="entry name" value="Dimer_Tnp_hAT"/>
    <property type="match status" value="1"/>
</dbReference>
<sequence>MIVRDLQPISTVEDRGFNAFVKTLDPHYKIPSRKRLMEGTIADMYKDCQDKVRANCQCAHNVVLTTDMWTSRSTEAYLTVSCHFIDNWQMQEFVLETCSFYGQHTADNISLELKRITDEWDITQKVVAVVTDNGANMVSAVHKAGWKHYPCFAHTLNLVVKDGIKAVPEVVQLLEKCSSIVSFFHHSTKATEKLKQIQKQLKVAEHKLIQSVETRWNSVFYMLERLHEQREAVTTALCLLGKNTLCLSNEELSMIHLTIEALRPFEEATREVSAEKHVSVSKVIPLVSLLLRAAVATERQGSSLATELALQCQRRFLGIETFHSLAASTFLDIRFKNLAFRDRDNVETMKKRMLTEMQEVHQPTSESPPPGSTSAPVPSSASAPMPRFASPVTPASTPSSASATAKGGIWADFDIQVLSAQQHRSTGTDALIEMRRYLEEKLIPWDQDPLHWWQEHEQTFPSISRLAAKYLGFIASSVPSERIFSKAGELVSQRRNRLKGENVNMLLFLNKTYKMGKESR</sequence>
<dbReference type="InterPro" id="IPR012337">
    <property type="entry name" value="RNaseH-like_sf"/>
</dbReference>
<name>A0ABR1AAD0_HUSHU</name>